<feature type="domain" description="Mechanosensitive ion channel MscS" evidence="8">
    <location>
        <begin position="139"/>
        <end position="205"/>
    </location>
</feature>
<organism evidence="10 11">
    <name type="scientific">Candidatus Rikenella faecigallinarum</name>
    <dbReference type="NCBI Taxonomy" id="2838745"/>
    <lineage>
        <taxon>Bacteria</taxon>
        <taxon>Pseudomonadati</taxon>
        <taxon>Bacteroidota</taxon>
        <taxon>Bacteroidia</taxon>
        <taxon>Bacteroidales</taxon>
        <taxon>Rikenellaceae</taxon>
        <taxon>Rikenella</taxon>
    </lineage>
</organism>
<dbReference type="Gene3D" id="1.10.287.1260">
    <property type="match status" value="1"/>
</dbReference>
<name>A0A9D1QFC1_9BACT</name>
<evidence type="ECO:0000259" key="9">
    <source>
        <dbReference type="Pfam" id="PF21082"/>
    </source>
</evidence>
<evidence type="ECO:0000256" key="1">
    <source>
        <dbReference type="ARBA" id="ARBA00004651"/>
    </source>
</evidence>
<evidence type="ECO:0000256" key="4">
    <source>
        <dbReference type="ARBA" id="ARBA00022692"/>
    </source>
</evidence>
<keyword evidence="3" id="KW-1003">Cell membrane</keyword>
<comment type="caution">
    <text evidence="10">The sequence shown here is derived from an EMBL/GenBank/DDBJ whole genome shotgun (WGS) entry which is preliminary data.</text>
</comment>
<dbReference type="InterPro" id="IPR049278">
    <property type="entry name" value="MS_channel_C"/>
</dbReference>
<comment type="subcellular location">
    <subcellularLocation>
        <location evidence="1">Cell membrane</location>
        <topology evidence="1">Multi-pass membrane protein</topology>
    </subcellularLocation>
</comment>
<dbReference type="Gene3D" id="3.30.70.100">
    <property type="match status" value="1"/>
</dbReference>
<dbReference type="Gene3D" id="2.30.30.60">
    <property type="match status" value="1"/>
</dbReference>
<dbReference type="Pfam" id="PF00924">
    <property type="entry name" value="MS_channel_2nd"/>
    <property type="match status" value="1"/>
</dbReference>
<dbReference type="SUPFAM" id="SSF82689">
    <property type="entry name" value="Mechanosensitive channel protein MscS (YggB), C-terminal domain"/>
    <property type="match status" value="1"/>
</dbReference>
<feature type="domain" description="Mechanosensitive ion channel MscS C-terminal" evidence="9">
    <location>
        <begin position="211"/>
        <end position="293"/>
    </location>
</feature>
<keyword evidence="5 7" id="KW-1133">Transmembrane helix</keyword>
<dbReference type="InterPro" id="IPR011066">
    <property type="entry name" value="MscS_channel_C_sf"/>
</dbReference>
<dbReference type="SUPFAM" id="SSF50182">
    <property type="entry name" value="Sm-like ribonucleoproteins"/>
    <property type="match status" value="1"/>
</dbReference>
<dbReference type="InterPro" id="IPR023408">
    <property type="entry name" value="MscS_beta-dom_sf"/>
</dbReference>
<evidence type="ECO:0000313" key="11">
    <source>
        <dbReference type="Proteomes" id="UP000823926"/>
    </source>
</evidence>
<dbReference type="InterPro" id="IPR006685">
    <property type="entry name" value="MscS_channel_2nd"/>
</dbReference>
<dbReference type="InterPro" id="IPR008910">
    <property type="entry name" value="MSC_TM_helix"/>
</dbReference>
<evidence type="ECO:0000256" key="3">
    <source>
        <dbReference type="ARBA" id="ARBA00022475"/>
    </source>
</evidence>
<sequence length="308" mass="34721">MLATFFAQLIPSTEVIEKADSVKTTFTQKLAQLSEMSGQDLLKTVASGLVNIVIKIVIALLIFWVGRWLIRRVRKMLDRIMERRKVDVSLRAFLRSLVTITLTLFLIIIIIGILGIDTTSFIALFASAGLAIGMALSGTLQNFAGGVMILLFRPFRVGDYIEAQNETGTVKEIRLIYTVLNTVDNKTILLPNGPVSTGIINNYSHEPLRRVDWIFGIAYGDDYDVAKATILELLAADERVKKEPEPFIALKELADSSVNIVVRAWVDSPEYWNVYYDMNERVYKEFPRRGLNIPFPQMDVHVHQSPEA</sequence>
<dbReference type="PROSITE" id="PS01246">
    <property type="entry name" value="UPF0003"/>
    <property type="match status" value="1"/>
</dbReference>
<dbReference type="InterPro" id="IPR011014">
    <property type="entry name" value="MscS_channel_TM-2"/>
</dbReference>
<dbReference type="SUPFAM" id="SSF82861">
    <property type="entry name" value="Mechanosensitive channel protein MscS (YggB), transmembrane region"/>
    <property type="match status" value="1"/>
</dbReference>
<dbReference type="InterPro" id="IPR006686">
    <property type="entry name" value="MscS_channel_CS"/>
</dbReference>
<dbReference type="InterPro" id="IPR045275">
    <property type="entry name" value="MscS_archaea/bacteria_type"/>
</dbReference>
<comment type="similarity">
    <text evidence="2">Belongs to the MscS (TC 1.A.23) family.</text>
</comment>
<accession>A0A9D1QFC1</accession>
<evidence type="ECO:0000313" key="10">
    <source>
        <dbReference type="EMBL" id="HIW11006.1"/>
    </source>
</evidence>
<reference evidence="10" key="2">
    <citation type="submission" date="2021-04" db="EMBL/GenBank/DDBJ databases">
        <authorList>
            <person name="Gilroy R."/>
        </authorList>
    </citation>
    <scope>NUCLEOTIDE SEQUENCE</scope>
    <source>
        <strain evidence="10">ChiBcec15-1070</strain>
    </source>
</reference>
<gene>
    <name evidence="10" type="ORF">H9888_05825</name>
</gene>
<dbReference type="GO" id="GO:0005886">
    <property type="term" value="C:plasma membrane"/>
    <property type="evidence" value="ECO:0007669"/>
    <property type="project" value="UniProtKB-SubCell"/>
</dbReference>
<dbReference type="InterPro" id="IPR010920">
    <property type="entry name" value="LSM_dom_sf"/>
</dbReference>
<dbReference type="EMBL" id="DXHL01000028">
    <property type="protein sequence ID" value="HIW11006.1"/>
    <property type="molecule type" value="Genomic_DNA"/>
</dbReference>
<dbReference type="Proteomes" id="UP000823926">
    <property type="component" value="Unassembled WGS sequence"/>
</dbReference>
<keyword evidence="4 7" id="KW-0812">Transmembrane</keyword>
<reference evidence="10" key="1">
    <citation type="journal article" date="2021" name="PeerJ">
        <title>Extensive microbial diversity within the chicken gut microbiome revealed by metagenomics and culture.</title>
        <authorList>
            <person name="Gilroy R."/>
            <person name="Ravi A."/>
            <person name="Getino M."/>
            <person name="Pursley I."/>
            <person name="Horton D.L."/>
            <person name="Alikhan N.F."/>
            <person name="Baker D."/>
            <person name="Gharbi K."/>
            <person name="Hall N."/>
            <person name="Watson M."/>
            <person name="Adriaenssens E.M."/>
            <person name="Foster-Nyarko E."/>
            <person name="Jarju S."/>
            <person name="Secka A."/>
            <person name="Antonio M."/>
            <person name="Oren A."/>
            <person name="Chaudhuri R.R."/>
            <person name="La Ragione R."/>
            <person name="Hildebrand F."/>
            <person name="Pallen M.J."/>
        </authorList>
    </citation>
    <scope>NUCLEOTIDE SEQUENCE</scope>
    <source>
        <strain evidence="10">ChiBcec15-1070</strain>
    </source>
</reference>
<dbReference type="Pfam" id="PF05552">
    <property type="entry name" value="MS_channel_1st_1"/>
    <property type="match status" value="1"/>
</dbReference>
<evidence type="ECO:0000256" key="5">
    <source>
        <dbReference type="ARBA" id="ARBA00022989"/>
    </source>
</evidence>
<keyword evidence="6 7" id="KW-0472">Membrane</keyword>
<dbReference type="Pfam" id="PF21082">
    <property type="entry name" value="MS_channel_3rd"/>
    <property type="match status" value="1"/>
</dbReference>
<dbReference type="PANTHER" id="PTHR30221">
    <property type="entry name" value="SMALL-CONDUCTANCE MECHANOSENSITIVE CHANNEL"/>
    <property type="match status" value="1"/>
</dbReference>
<feature type="transmembrane region" description="Helical" evidence="7">
    <location>
        <begin position="122"/>
        <end position="152"/>
    </location>
</feature>
<dbReference type="PANTHER" id="PTHR30221:SF1">
    <property type="entry name" value="SMALL-CONDUCTANCE MECHANOSENSITIVE CHANNEL"/>
    <property type="match status" value="1"/>
</dbReference>
<evidence type="ECO:0000256" key="7">
    <source>
        <dbReference type="SAM" id="Phobius"/>
    </source>
</evidence>
<evidence type="ECO:0000256" key="6">
    <source>
        <dbReference type="ARBA" id="ARBA00023136"/>
    </source>
</evidence>
<feature type="transmembrane region" description="Helical" evidence="7">
    <location>
        <begin position="92"/>
        <end position="116"/>
    </location>
</feature>
<protein>
    <submittedName>
        <fullName evidence="10">Mechanosensitive ion channel</fullName>
    </submittedName>
</protein>
<feature type="transmembrane region" description="Helical" evidence="7">
    <location>
        <begin position="52"/>
        <end position="71"/>
    </location>
</feature>
<evidence type="ECO:0000259" key="8">
    <source>
        <dbReference type="Pfam" id="PF00924"/>
    </source>
</evidence>
<evidence type="ECO:0000256" key="2">
    <source>
        <dbReference type="ARBA" id="ARBA00008017"/>
    </source>
</evidence>
<proteinExistence type="inferred from homology"/>
<dbReference type="GO" id="GO:0008381">
    <property type="term" value="F:mechanosensitive monoatomic ion channel activity"/>
    <property type="evidence" value="ECO:0007669"/>
    <property type="project" value="InterPro"/>
</dbReference>
<dbReference type="AlphaFoldDB" id="A0A9D1QFC1"/>